<keyword evidence="1" id="KW-0812">Transmembrane</keyword>
<dbReference type="OrthoDB" id="9814807at2"/>
<dbReference type="EMBL" id="FCOL02000382">
    <property type="protein sequence ID" value="SAL87795.1"/>
    <property type="molecule type" value="Genomic_DNA"/>
</dbReference>
<keyword evidence="1" id="KW-1133">Transmembrane helix</keyword>
<dbReference type="AlphaFoldDB" id="A0A158L3I4"/>
<keyword evidence="3" id="KW-0808">Transferase</keyword>
<keyword evidence="4" id="KW-1185">Reference proteome</keyword>
<reference evidence="3" key="1">
    <citation type="submission" date="2016-01" db="EMBL/GenBank/DDBJ databases">
        <authorList>
            <person name="Peeters C."/>
        </authorList>
    </citation>
    <scope>NUCLEOTIDE SEQUENCE [LARGE SCALE GENOMIC DNA]</scope>
    <source>
        <strain evidence="3">LMG 22937</strain>
    </source>
</reference>
<keyword evidence="1" id="KW-0472">Membrane</keyword>
<dbReference type="RefSeq" id="WP_087660833.1">
    <property type="nucleotide sequence ID" value="NZ_FCOL02000382.1"/>
</dbReference>
<feature type="transmembrane region" description="Helical" evidence="1">
    <location>
        <begin position="130"/>
        <end position="150"/>
    </location>
</feature>
<feature type="domain" description="Acyltransferase 3" evidence="2">
    <location>
        <begin position="48"/>
        <end position="157"/>
    </location>
</feature>
<name>A0A158L3I4_9BURK</name>
<dbReference type="Proteomes" id="UP000054925">
    <property type="component" value="Unassembled WGS sequence"/>
</dbReference>
<accession>A0A158L3I4</accession>
<feature type="transmembrane region" description="Helical" evidence="1">
    <location>
        <begin position="55"/>
        <end position="73"/>
    </location>
</feature>
<dbReference type="InterPro" id="IPR002656">
    <property type="entry name" value="Acyl_transf_3_dom"/>
</dbReference>
<proteinExistence type="predicted"/>
<protein>
    <submittedName>
        <fullName evidence="3">Acyltransferase</fullName>
    </submittedName>
</protein>
<evidence type="ECO:0000256" key="1">
    <source>
        <dbReference type="SAM" id="Phobius"/>
    </source>
</evidence>
<comment type="caution">
    <text evidence="3">The sequence shown here is derived from an EMBL/GenBank/DDBJ whole genome shotgun (WGS) entry which is preliminary data.</text>
</comment>
<dbReference type="GO" id="GO:0016747">
    <property type="term" value="F:acyltransferase activity, transferring groups other than amino-acyl groups"/>
    <property type="evidence" value="ECO:0007669"/>
    <property type="project" value="InterPro"/>
</dbReference>
<feature type="transmembrane region" description="Helical" evidence="1">
    <location>
        <begin position="12"/>
        <end position="34"/>
    </location>
</feature>
<evidence type="ECO:0000313" key="4">
    <source>
        <dbReference type="Proteomes" id="UP000054925"/>
    </source>
</evidence>
<dbReference type="Pfam" id="PF01757">
    <property type="entry name" value="Acyl_transf_3"/>
    <property type="match status" value="1"/>
</dbReference>
<sequence>MPDPVIHAPGIPVLLVGLVAFGLATAIVRASAFYSTLVAKEISQKRFHAIDGLRGYLALGVVFHHIIINLHYYQTGVWGLTASRLTTFLGRGSVAFFFMITAFLFWSRALDALGHLDSYRFYVSRLRRMVPMYVVSAALVIFTALALTHFHQGESISDLIRHT</sequence>
<feature type="transmembrane region" description="Helical" evidence="1">
    <location>
        <begin position="93"/>
        <end position="110"/>
    </location>
</feature>
<keyword evidence="3" id="KW-0012">Acyltransferase</keyword>
<evidence type="ECO:0000313" key="3">
    <source>
        <dbReference type="EMBL" id="SAL87795.1"/>
    </source>
</evidence>
<organism evidence="3 4">
    <name type="scientific">Caballeronia terrestris</name>
    <dbReference type="NCBI Taxonomy" id="1226301"/>
    <lineage>
        <taxon>Bacteria</taxon>
        <taxon>Pseudomonadati</taxon>
        <taxon>Pseudomonadota</taxon>
        <taxon>Betaproteobacteria</taxon>
        <taxon>Burkholderiales</taxon>
        <taxon>Burkholderiaceae</taxon>
        <taxon>Caballeronia</taxon>
    </lineage>
</organism>
<gene>
    <name evidence="3" type="ORF">AWB67_07477</name>
</gene>
<evidence type="ECO:0000259" key="2">
    <source>
        <dbReference type="Pfam" id="PF01757"/>
    </source>
</evidence>